<keyword evidence="2" id="KW-1185">Reference proteome</keyword>
<proteinExistence type="predicted"/>
<comment type="caution">
    <text evidence="1">The sequence shown here is derived from an EMBL/GenBank/DDBJ whole genome shotgun (WGS) entry which is preliminary data.</text>
</comment>
<evidence type="ECO:0000313" key="1">
    <source>
        <dbReference type="EMBL" id="KAI5081542.1"/>
    </source>
</evidence>
<reference evidence="1" key="1">
    <citation type="submission" date="2021-01" db="EMBL/GenBank/DDBJ databases">
        <title>Adiantum capillus-veneris genome.</title>
        <authorList>
            <person name="Fang Y."/>
            <person name="Liao Q."/>
        </authorList>
    </citation>
    <scope>NUCLEOTIDE SEQUENCE</scope>
    <source>
        <strain evidence="1">H3</strain>
        <tissue evidence="1">Leaf</tissue>
    </source>
</reference>
<gene>
    <name evidence="1" type="ORF">GOP47_0001285</name>
</gene>
<dbReference type="AlphaFoldDB" id="A0A9D4V8K8"/>
<name>A0A9D4V8K8_ADICA</name>
<dbReference type="Proteomes" id="UP000886520">
    <property type="component" value="Chromosome 2"/>
</dbReference>
<accession>A0A9D4V8K8</accession>
<dbReference type="EMBL" id="JABFUD020000003">
    <property type="protein sequence ID" value="KAI5081542.1"/>
    <property type="molecule type" value="Genomic_DNA"/>
</dbReference>
<protein>
    <submittedName>
        <fullName evidence="1">Uncharacterized protein</fullName>
    </submittedName>
</protein>
<organism evidence="1 2">
    <name type="scientific">Adiantum capillus-veneris</name>
    <name type="common">Maidenhair fern</name>
    <dbReference type="NCBI Taxonomy" id="13818"/>
    <lineage>
        <taxon>Eukaryota</taxon>
        <taxon>Viridiplantae</taxon>
        <taxon>Streptophyta</taxon>
        <taxon>Embryophyta</taxon>
        <taxon>Tracheophyta</taxon>
        <taxon>Polypodiopsida</taxon>
        <taxon>Polypodiidae</taxon>
        <taxon>Polypodiales</taxon>
        <taxon>Pteridineae</taxon>
        <taxon>Pteridaceae</taxon>
        <taxon>Vittarioideae</taxon>
        <taxon>Adiantum</taxon>
    </lineage>
</organism>
<sequence>MSIPFFCLGLTAKGVVEECIDLEKQTHIELPIPLHILNETRALHIEPSLPQQGTLLLDPFNSIPLNTTNDPSPIEIDPSVQAKIEPSVQPYSQYDVVQSSQLDRESNNLSIVPFG</sequence>
<evidence type="ECO:0000313" key="2">
    <source>
        <dbReference type="Proteomes" id="UP000886520"/>
    </source>
</evidence>